<dbReference type="RefSeq" id="WP_175366263.1">
    <property type="nucleotide sequence ID" value="NZ_CP050292.1"/>
</dbReference>
<evidence type="ECO:0000256" key="1">
    <source>
        <dbReference type="ARBA" id="ARBA00006987"/>
    </source>
</evidence>
<dbReference type="KEGG" id="trb:HB776_16440"/>
<dbReference type="PANTHER" id="PTHR42928">
    <property type="entry name" value="TRICARBOXYLATE-BINDING PROTEIN"/>
    <property type="match status" value="1"/>
</dbReference>
<proteinExistence type="inferred from homology"/>
<reference evidence="3" key="1">
    <citation type="journal article" date="2020" name="Mol. Plant Microbe">
        <title>Rhizobial microsymbionts of the narrowly endemic Oxytropis species growing in Kamchatka are characterized by significant genetic diversity and possess a set of genes that are associated with T3SS and T6SS secretion systems and can affect the development of symbiosis.</title>
        <authorList>
            <person name="Safronova V."/>
            <person name="Guro P."/>
            <person name="Sazanova A."/>
            <person name="Kuznetsova I."/>
            <person name="Belimov A."/>
            <person name="Yakubov V."/>
            <person name="Chirak E."/>
            <person name="Afonin A."/>
            <person name="Gogolev Y."/>
            <person name="Andronov E."/>
            <person name="Tikhonovich I."/>
        </authorList>
    </citation>
    <scope>NUCLEOTIDE SEQUENCE [LARGE SCALE GENOMIC DNA]</scope>
    <source>
        <strain evidence="3">581</strain>
    </source>
</reference>
<evidence type="ECO:0000313" key="3">
    <source>
        <dbReference type="Proteomes" id="UP000515291"/>
    </source>
</evidence>
<sequence length="322" mass="33639">MDRRHFMIGSGLAATAALMGSGAIAQTYPNQLVRIIVPFSGGSLTDILARSVAEKLAAKWKQQVIVENRPGIAGVSSVAKGPTDGSQIMLTSNGHSVIGVVNKNLNFDPIKDFAAISRVGSTPSILIVPPDAPFKTLAELIAAAKAKPDSLSYSSAGVGSSTGIAAELFRHLTQTKMVLIPHRGLPESQISIMRGDTSVAFTFFGVGGDLIQSGKLRALAVTGKSRMAQLPDVPTFAEAGLPEFTYDSWFGMLAAAAVPKPIVSQIARDLAEALSDPALIKQFAAQGADIASSTPEAFEAELRGDAERYGKLIAMSTDGATK</sequence>
<dbReference type="InterPro" id="IPR005064">
    <property type="entry name" value="BUG"/>
</dbReference>
<dbReference type="SUPFAM" id="SSF53850">
    <property type="entry name" value="Periplasmic binding protein-like II"/>
    <property type="match status" value="1"/>
</dbReference>
<protein>
    <submittedName>
        <fullName evidence="2">Tripartite tricarboxylate transporter substrate binding protein</fullName>
    </submittedName>
</protein>
<dbReference type="Gene3D" id="3.40.190.10">
    <property type="entry name" value="Periplasmic binding protein-like II"/>
    <property type="match status" value="1"/>
</dbReference>
<gene>
    <name evidence="2" type="ORF">HB776_16440</name>
</gene>
<dbReference type="AlphaFoldDB" id="A0A7G6U0W6"/>
<accession>A0A7G6U0W6</accession>
<dbReference type="Gene3D" id="3.40.190.150">
    <property type="entry name" value="Bordetella uptake gene, domain 1"/>
    <property type="match status" value="1"/>
</dbReference>
<dbReference type="PANTHER" id="PTHR42928:SF5">
    <property type="entry name" value="BLR1237 PROTEIN"/>
    <property type="match status" value="1"/>
</dbReference>
<name>A0A7G6U0W6_9BRAD</name>
<dbReference type="Proteomes" id="UP000515291">
    <property type="component" value="Chromosome"/>
</dbReference>
<dbReference type="EMBL" id="CP050292">
    <property type="protein sequence ID" value="QND72648.1"/>
    <property type="molecule type" value="Genomic_DNA"/>
</dbReference>
<dbReference type="Pfam" id="PF03401">
    <property type="entry name" value="TctC"/>
    <property type="match status" value="1"/>
</dbReference>
<organism evidence="2 3">
    <name type="scientific">Tardiphaga robiniae</name>
    <dbReference type="NCBI Taxonomy" id="943830"/>
    <lineage>
        <taxon>Bacteria</taxon>
        <taxon>Pseudomonadati</taxon>
        <taxon>Pseudomonadota</taxon>
        <taxon>Alphaproteobacteria</taxon>
        <taxon>Hyphomicrobiales</taxon>
        <taxon>Nitrobacteraceae</taxon>
        <taxon>Tardiphaga</taxon>
    </lineage>
</organism>
<dbReference type="PIRSF" id="PIRSF017082">
    <property type="entry name" value="YflP"/>
    <property type="match status" value="1"/>
</dbReference>
<evidence type="ECO:0000313" key="2">
    <source>
        <dbReference type="EMBL" id="QND72648.1"/>
    </source>
</evidence>
<dbReference type="InterPro" id="IPR042100">
    <property type="entry name" value="Bug_dom1"/>
</dbReference>
<comment type="similarity">
    <text evidence="1">Belongs to the UPF0065 (bug) family.</text>
</comment>